<dbReference type="EMBL" id="CAJQZP010001305">
    <property type="protein sequence ID" value="CAG5037479.1"/>
    <property type="molecule type" value="Genomic_DNA"/>
</dbReference>
<organism evidence="8 9">
    <name type="scientific">Parnassius apollo</name>
    <name type="common">Apollo butterfly</name>
    <name type="synonym">Papilio apollo</name>
    <dbReference type="NCBI Taxonomy" id="110799"/>
    <lineage>
        <taxon>Eukaryota</taxon>
        <taxon>Metazoa</taxon>
        <taxon>Ecdysozoa</taxon>
        <taxon>Arthropoda</taxon>
        <taxon>Hexapoda</taxon>
        <taxon>Insecta</taxon>
        <taxon>Pterygota</taxon>
        <taxon>Neoptera</taxon>
        <taxon>Endopterygota</taxon>
        <taxon>Lepidoptera</taxon>
        <taxon>Glossata</taxon>
        <taxon>Ditrysia</taxon>
        <taxon>Papilionoidea</taxon>
        <taxon>Papilionidae</taxon>
        <taxon>Parnassiinae</taxon>
        <taxon>Parnassini</taxon>
        <taxon>Parnassius</taxon>
        <taxon>Parnassius</taxon>
    </lineage>
</organism>
<keyword evidence="1" id="KW-0813">Transport</keyword>
<evidence type="ECO:0000259" key="5">
    <source>
        <dbReference type="Pfam" id="PF12783"/>
    </source>
</evidence>
<feature type="region of interest" description="Disordered" evidence="3">
    <location>
        <begin position="516"/>
        <end position="552"/>
    </location>
</feature>
<evidence type="ECO:0000313" key="8">
    <source>
        <dbReference type="EMBL" id="CAG5037479.1"/>
    </source>
</evidence>
<comment type="caution">
    <text evidence="8">The sequence shown here is derived from an EMBL/GenBank/DDBJ whole genome shotgun (WGS) entry which is preliminary data.</text>
</comment>
<feature type="domain" description="Mon2/Sec7/BIG1-like dimerisation and cyclophilin-binding" evidence="7">
    <location>
        <begin position="13"/>
        <end position="186"/>
    </location>
</feature>
<feature type="domain" description="Mon2 C-terminal" evidence="6">
    <location>
        <begin position="1232"/>
        <end position="1323"/>
    </location>
</feature>
<proteinExistence type="predicted"/>
<evidence type="ECO:0000256" key="2">
    <source>
        <dbReference type="ARBA" id="ARBA00022927"/>
    </source>
</evidence>
<keyword evidence="2" id="KW-0653">Protein transport</keyword>
<feature type="compositionally biased region" description="Polar residues" evidence="3">
    <location>
        <begin position="519"/>
        <end position="529"/>
    </location>
</feature>
<evidence type="ECO:0000256" key="3">
    <source>
        <dbReference type="SAM" id="MobiDB-lite"/>
    </source>
</evidence>
<dbReference type="PANTHER" id="PTHR10663:SF333">
    <property type="entry name" value="PROTEIN MON2 HOMOLOG"/>
    <property type="match status" value="1"/>
</dbReference>
<dbReference type="PANTHER" id="PTHR10663">
    <property type="entry name" value="GUANYL-NUCLEOTIDE EXCHANGE FACTOR"/>
    <property type="match status" value="1"/>
</dbReference>
<dbReference type="Pfam" id="PF16213">
    <property type="entry name" value="DCB"/>
    <property type="match status" value="1"/>
</dbReference>
<dbReference type="Pfam" id="PF09324">
    <property type="entry name" value="Sec7-like_HDS"/>
    <property type="match status" value="1"/>
</dbReference>
<protein>
    <submittedName>
        <fullName evidence="8">(apollo) hypothetical protein</fullName>
    </submittedName>
</protein>
<evidence type="ECO:0000256" key="1">
    <source>
        <dbReference type="ARBA" id="ARBA00022448"/>
    </source>
</evidence>
<keyword evidence="9" id="KW-1185">Reference proteome</keyword>
<dbReference type="InterPro" id="IPR032691">
    <property type="entry name" value="Mon2/Sec7/BIG1-like_HUS"/>
</dbReference>
<dbReference type="InterPro" id="IPR032817">
    <property type="entry name" value="Mon2_C"/>
</dbReference>
<sequence>MAFVSAVTGDDSTKKFLDVLQNDFKTLSLETKKKYPQIREACDEAIEKLSLASNNPQASLYGVVNQILYPLVQGCESKDIKIIKFCLGTIQRLIAQQGIDAKGARHVVDCLYNLGQAGVLELKLLQTAALLMTTSDLVHGDTLARTMVMCMRTVSASETRDVSTSHAAAATVRQLVALVFERALAEADGKLKVNPADVRLQTNNKAPKELKPCATDAYLILQDIIQLINGDAAHWLVGISEVPKTFGLELLDTVLTDFSAVFFKIQEFRFLLKEHVCALIIRLFSPNVKYRAAFTSLHIPGAGGGAGGAGGGGGAGSPAPERPHFPVTMRLLRLVSVIVHKYHEVLVTECEIFLSLTIKFLDPDKPLWQRALALEVLHKMTIQPHLLKAFCECYDMKPHATNIFQDIVNALGAYVQSLFVASQVNQQVVSSGIPQQAGFYWKGVWLPLCVTFEPGTAKSLYIEMLDRTEAPTIQEGYGISVAYACIMEIIRSIAISVEGDEYFRLQELYEDVQNDGDEINSNNTGNNKEIVNKTDTEEISSNGHKREPDQNSNVVEKIDPNAEKERLLKLQLIKSSWCGLVWGLSVLAEASIGELENILCAVQTLARVSGKTGVTSARDACVGALCRCALPAQYCVPALGALGALHCPWAPPRAPAPAPAPAPDLRHHVVWVGTPLPCAQVPTGQQQSFVMVTSRHVTAMKALLNAARRDGDTIQQAWLPVLTTLQHLVWILGLKPSTGGSMKASRASADANAVMSTSAVMADLPGQQVPVAESLGVMSALSAMLSRVFESSKNLDDVALHHLIDALCKLSNEAMELAYSNREPSLFAVAKLLETGLANMHRIEVMWRPITNHLLEVCQHPHIRMREWGVEAITYLVQAAFQYHHNNPALVTEARQRLLLEPLAELCGVRHCDVRARQLECAARLLHSRGEQLGAAWPLMLDIISAVSERHSEQLVRSAFACAQLAAGDLLGCAGPRCLRRVLSAAAAFARQTKDLNISLTAVGLMWNISDYLYHNRDKLCGALASDAAVCPEVPNHAELPPLDKLWMCLYIRLSSLCTEARAPVRRAASQTLFSCVGAHGSLLSPPAWRALLNVLFPMLDEVQKQSNIASSEKVDTGEHILIHHTRNTAQKQWAETQVLTLSGVSRVFHSRFQLLMTVGDFNRNWTALLHYITDFALHKSHEVSLAALKSFQEVVSAAGRAECSGGVWAAAWAAWSDIAQGVQQRAVTVQDEEKPAEVYAPSQNFLTTLVQIFPLIFQHIRSTFSGGDVRRLGACLCAVCGAEPASALAAGALAPAAPVTLHALHCLDALHKEALSRHELLAPLFEALISLAAVCGERVEHSERSERGPAAAARCLAAAAALYRAAPAPSAAQLPSLLQALYLAAKKYGAGPAGSDRRRRNSEQAEDTTQIASLLLQVLATGLPLAREKPDEYEEFWETLPTVLETFMFEPPWCVGGRACSLVRVVRDEVLRGRPRAPTAHAQRVLKLLRAAALHPHPTPNRTYASQIMGSMWRDEVLRGWPYARAAHAQRVLRLLRAYVRISNYVLAGARGVRQGAAWAAALHPHPIPRRTVRTHLTLRARWYAWCAKSCCAGSRAAPPPQPTPNRTYASHITCSLVRVVRDKVLRGQPRCTSTPSHAQPYVRISHYFLAGTRGARRGVARAAAAPPPYPTPSRTRAAPPPHPTPNRTYASHITCSLVRVVCDEVMRGRPRATVTHAQCVLKLLRRCAAPTLHAQSYVRISHYVLADAWCATRCCAGSRAAPPPHPTPNRTYASHITCSLVRVVRDKVLRGRPCCTPTLSHAQPYVRISHYVLAGTRGVRRGDARAAALRPPPHPTPNRTYASHITCSLVRVVCDEVMRGRPRATVTHAQCVLKLLRRCAAPTLHAQSYVRISHYVLADA</sequence>
<gene>
    <name evidence="8" type="ORF">PAPOLLO_LOCUS21103</name>
</gene>
<feature type="domain" description="Mon2/Sec7/BIG1-like HDS" evidence="4">
    <location>
        <begin position="892"/>
        <end position="964"/>
    </location>
</feature>
<evidence type="ECO:0000259" key="4">
    <source>
        <dbReference type="Pfam" id="PF09324"/>
    </source>
</evidence>
<dbReference type="Proteomes" id="UP000691718">
    <property type="component" value="Unassembled WGS sequence"/>
</dbReference>
<feature type="region of interest" description="Disordered" evidence="3">
    <location>
        <begin position="1664"/>
        <end position="1687"/>
    </location>
</feature>
<accession>A0A8S3XPY8</accession>
<reference evidence="8" key="1">
    <citation type="submission" date="2021-04" db="EMBL/GenBank/DDBJ databases">
        <authorList>
            <person name="Tunstrom K."/>
        </authorList>
    </citation>
    <scope>NUCLEOTIDE SEQUENCE</scope>
</reference>
<dbReference type="GO" id="GO:0015031">
    <property type="term" value="P:protein transport"/>
    <property type="evidence" value="ECO:0007669"/>
    <property type="project" value="UniProtKB-KW"/>
</dbReference>
<name>A0A8S3XPY8_PARAO</name>
<dbReference type="Pfam" id="PF12783">
    <property type="entry name" value="Sec7-like_HUS"/>
    <property type="match status" value="2"/>
</dbReference>
<dbReference type="OrthoDB" id="294853at2759"/>
<dbReference type="Pfam" id="PF16206">
    <property type="entry name" value="Mon2_C"/>
    <property type="match status" value="2"/>
</dbReference>
<dbReference type="InterPro" id="IPR015403">
    <property type="entry name" value="Mon2/Sec7/BIG1-like_HDS"/>
</dbReference>
<feature type="domain" description="Mon2/Sec7/BIG1-like HUS" evidence="5">
    <location>
        <begin position="321"/>
        <end position="403"/>
    </location>
</feature>
<feature type="domain" description="Mon2/Sec7/BIG1-like HUS" evidence="5">
    <location>
        <begin position="214"/>
        <end position="286"/>
    </location>
</feature>
<evidence type="ECO:0000259" key="7">
    <source>
        <dbReference type="Pfam" id="PF16213"/>
    </source>
</evidence>
<evidence type="ECO:0000313" key="9">
    <source>
        <dbReference type="Proteomes" id="UP000691718"/>
    </source>
</evidence>
<feature type="domain" description="Mon2 C-terminal" evidence="6">
    <location>
        <begin position="969"/>
        <end position="1200"/>
    </location>
</feature>
<evidence type="ECO:0000259" key="6">
    <source>
        <dbReference type="Pfam" id="PF16206"/>
    </source>
</evidence>
<dbReference type="InterPro" id="IPR032629">
    <property type="entry name" value="DCB_dom"/>
</dbReference>